<evidence type="ECO:0000313" key="2">
    <source>
        <dbReference type="Proteomes" id="UP000789860"/>
    </source>
</evidence>
<feature type="non-terminal residue" evidence="1">
    <location>
        <position position="1"/>
    </location>
</feature>
<sequence>DCQDIKMVSIECIAAIFSRTFQTPEDRALIFDYIYEQNGLELLFLAYNKIQPSQDLLLEENDYIYLKKYVEAIVEFGEKHICFKNNTTIPNQFP</sequence>
<reference evidence="1" key="1">
    <citation type="submission" date="2021-06" db="EMBL/GenBank/DDBJ databases">
        <authorList>
            <person name="Kallberg Y."/>
            <person name="Tangrot J."/>
            <person name="Rosling A."/>
        </authorList>
    </citation>
    <scope>NUCLEOTIDE SEQUENCE</scope>
    <source>
        <strain evidence="1">AU212A</strain>
    </source>
</reference>
<comment type="caution">
    <text evidence="1">The sequence shown here is derived from an EMBL/GenBank/DDBJ whole genome shotgun (WGS) entry which is preliminary data.</text>
</comment>
<dbReference type="EMBL" id="CAJVPM010048767">
    <property type="protein sequence ID" value="CAG8723693.1"/>
    <property type="molecule type" value="Genomic_DNA"/>
</dbReference>
<keyword evidence="2" id="KW-1185">Reference proteome</keyword>
<feature type="non-terminal residue" evidence="1">
    <location>
        <position position="94"/>
    </location>
</feature>
<gene>
    <name evidence="1" type="ORF">SCALOS_LOCUS11355</name>
</gene>
<proteinExistence type="predicted"/>
<accession>A0ACA9PWM2</accession>
<dbReference type="Proteomes" id="UP000789860">
    <property type="component" value="Unassembled WGS sequence"/>
</dbReference>
<evidence type="ECO:0000313" key="1">
    <source>
        <dbReference type="EMBL" id="CAG8723693.1"/>
    </source>
</evidence>
<protein>
    <submittedName>
        <fullName evidence="1">379_t:CDS:1</fullName>
    </submittedName>
</protein>
<name>A0ACA9PWM2_9GLOM</name>
<organism evidence="1 2">
    <name type="scientific">Scutellospora calospora</name>
    <dbReference type="NCBI Taxonomy" id="85575"/>
    <lineage>
        <taxon>Eukaryota</taxon>
        <taxon>Fungi</taxon>
        <taxon>Fungi incertae sedis</taxon>
        <taxon>Mucoromycota</taxon>
        <taxon>Glomeromycotina</taxon>
        <taxon>Glomeromycetes</taxon>
        <taxon>Diversisporales</taxon>
        <taxon>Gigasporaceae</taxon>
        <taxon>Scutellospora</taxon>
    </lineage>
</organism>